<feature type="transmembrane region" description="Helical" evidence="1">
    <location>
        <begin position="190"/>
        <end position="211"/>
    </location>
</feature>
<keyword evidence="1" id="KW-1133">Transmembrane helix</keyword>
<organism evidence="2 3">
    <name type="scientific">Platanthera guangdongensis</name>
    <dbReference type="NCBI Taxonomy" id="2320717"/>
    <lineage>
        <taxon>Eukaryota</taxon>
        <taxon>Viridiplantae</taxon>
        <taxon>Streptophyta</taxon>
        <taxon>Embryophyta</taxon>
        <taxon>Tracheophyta</taxon>
        <taxon>Spermatophyta</taxon>
        <taxon>Magnoliopsida</taxon>
        <taxon>Liliopsida</taxon>
        <taxon>Asparagales</taxon>
        <taxon>Orchidaceae</taxon>
        <taxon>Orchidoideae</taxon>
        <taxon>Orchideae</taxon>
        <taxon>Orchidinae</taxon>
        <taxon>Platanthera</taxon>
    </lineage>
</organism>
<dbReference type="PANTHER" id="PTHR35988:SF2">
    <property type="entry name" value="15-CIS-ZETA-CAROTENE ISOMERASE, CHLOROPLASTIC"/>
    <property type="match status" value="1"/>
</dbReference>
<evidence type="ECO:0000256" key="1">
    <source>
        <dbReference type="SAM" id="Phobius"/>
    </source>
</evidence>
<reference evidence="2 3" key="1">
    <citation type="journal article" date="2022" name="Nat. Plants">
        <title>Genomes of leafy and leafless Platanthera orchids illuminate the evolution of mycoheterotrophy.</title>
        <authorList>
            <person name="Li M.H."/>
            <person name="Liu K.W."/>
            <person name="Li Z."/>
            <person name="Lu H.C."/>
            <person name="Ye Q.L."/>
            <person name="Zhang D."/>
            <person name="Wang J.Y."/>
            <person name="Li Y.F."/>
            <person name="Zhong Z.M."/>
            <person name="Liu X."/>
            <person name="Yu X."/>
            <person name="Liu D.K."/>
            <person name="Tu X.D."/>
            <person name="Liu B."/>
            <person name="Hao Y."/>
            <person name="Liao X.Y."/>
            <person name="Jiang Y.T."/>
            <person name="Sun W.H."/>
            <person name="Chen J."/>
            <person name="Chen Y.Q."/>
            <person name="Ai Y."/>
            <person name="Zhai J.W."/>
            <person name="Wu S.S."/>
            <person name="Zhou Z."/>
            <person name="Hsiao Y.Y."/>
            <person name="Wu W.L."/>
            <person name="Chen Y.Y."/>
            <person name="Lin Y.F."/>
            <person name="Hsu J.L."/>
            <person name="Li C.Y."/>
            <person name="Wang Z.W."/>
            <person name="Zhao X."/>
            <person name="Zhong W.Y."/>
            <person name="Ma X.K."/>
            <person name="Ma L."/>
            <person name="Huang J."/>
            <person name="Chen G.Z."/>
            <person name="Huang M.Z."/>
            <person name="Huang L."/>
            <person name="Peng D.H."/>
            <person name="Luo Y.B."/>
            <person name="Zou S.Q."/>
            <person name="Chen S.P."/>
            <person name="Lan S."/>
            <person name="Tsai W.C."/>
            <person name="Van de Peer Y."/>
            <person name="Liu Z.J."/>
        </authorList>
    </citation>
    <scope>NUCLEOTIDE SEQUENCE [LARGE SCALE GENOMIC DNA]</scope>
    <source>
        <strain evidence="2">Lor288</strain>
    </source>
</reference>
<sequence>MTTIVLKFDNSIACLPPKFSLTATPSPSSCPFTASNAIHNSAIVLHCACPFSTNSCRLHNAVFAIGIAASSATTCLSSPLDPFLQLTVPMSAPPLLINSAPLPGLPSPSPVRNLQGPLFSPFIAIFYASAKATRYQEKIIFSNAKEILEALSFEDALLRQPRSWLRSISTTAISTPGHSSFNLRAGHSSGLVVVLVLLLIFAIVHSGSASIRDPCEKLVGERAYRVLFAGVSLPLVVSSVVSTLSSS</sequence>
<proteinExistence type="predicted"/>
<evidence type="ECO:0000313" key="2">
    <source>
        <dbReference type="EMBL" id="KAK8943614.1"/>
    </source>
</evidence>
<dbReference type="Proteomes" id="UP001412067">
    <property type="component" value="Unassembled WGS sequence"/>
</dbReference>
<keyword evidence="3" id="KW-1185">Reference proteome</keyword>
<name>A0ABR2LKQ6_9ASPA</name>
<dbReference type="EMBL" id="JBBWWR010000018">
    <property type="protein sequence ID" value="KAK8943614.1"/>
    <property type="molecule type" value="Genomic_DNA"/>
</dbReference>
<feature type="transmembrane region" description="Helical" evidence="1">
    <location>
        <begin position="223"/>
        <end position="244"/>
    </location>
</feature>
<dbReference type="PANTHER" id="PTHR35988">
    <property type="entry name" value="15-CIS-ZETA-CAROTENE ISOMERASE, CHLOROPLASTIC"/>
    <property type="match status" value="1"/>
</dbReference>
<keyword evidence="1" id="KW-0472">Membrane</keyword>
<accession>A0ABR2LKQ6</accession>
<protein>
    <submittedName>
        <fullName evidence="2">Uncharacterized protein</fullName>
    </submittedName>
</protein>
<comment type="caution">
    <text evidence="2">The sequence shown here is derived from an EMBL/GenBank/DDBJ whole genome shotgun (WGS) entry which is preliminary data.</text>
</comment>
<evidence type="ECO:0000313" key="3">
    <source>
        <dbReference type="Proteomes" id="UP001412067"/>
    </source>
</evidence>
<gene>
    <name evidence="2" type="ORF">KSP40_PGU003271</name>
</gene>
<keyword evidence="1" id="KW-0812">Transmembrane</keyword>